<evidence type="ECO:0000256" key="3">
    <source>
        <dbReference type="PIRSR" id="PIRSR001434-2"/>
    </source>
</evidence>
<dbReference type="RefSeq" id="WP_068348172.1">
    <property type="nucleotide sequence ID" value="NZ_JFHK01000018.1"/>
</dbReference>
<protein>
    <submittedName>
        <fullName evidence="5">Cystathionine beta-lyase</fullName>
    </submittedName>
</protein>
<dbReference type="PANTHER" id="PTHR11808:SF80">
    <property type="entry name" value="CYSTATHIONINE GAMMA-LYASE"/>
    <property type="match status" value="1"/>
</dbReference>
<accession>A0A176JZG7</accession>
<dbReference type="PIRSF" id="PIRSF001434">
    <property type="entry name" value="CGS"/>
    <property type="match status" value="1"/>
</dbReference>
<dbReference type="PANTHER" id="PTHR11808">
    <property type="entry name" value="TRANS-SULFURATION ENZYME FAMILY MEMBER"/>
    <property type="match status" value="1"/>
</dbReference>
<comment type="caution">
    <text evidence="5">The sequence shown here is derived from an EMBL/GenBank/DDBJ whole genome shotgun (WGS) entry which is preliminary data.</text>
</comment>
<dbReference type="FunFam" id="3.40.640.10:FF:000046">
    <property type="entry name" value="Cystathionine gamma-lyase"/>
    <property type="match status" value="1"/>
</dbReference>
<dbReference type="GO" id="GO:0030170">
    <property type="term" value="F:pyridoxal phosphate binding"/>
    <property type="evidence" value="ECO:0007669"/>
    <property type="project" value="InterPro"/>
</dbReference>
<dbReference type="GO" id="GO:0016846">
    <property type="term" value="F:carbon-sulfur lyase activity"/>
    <property type="evidence" value="ECO:0007669"/>
    <property type="project" value="TreeGrafter"/>
</dbReference>
<evidence type="ECO:0000256" key="1">
    <source>
        <dbReference type="ARBA" id="ARBA00001933"/>
    </source>
</evidence>
<dbReference type="PATRIC" id="fig|1453497.3.peg.407"/>
<dbReference type="Gene3D" id="3.90.1150.10">
    <property type="entry name" value="Aspartate Aminotransferase, domain 1"/>
    <property type="match status" value="1"/>
</dbReference>
<dbReference type="CDD" id="cd00614">
    <property type="entry name" value="CGS_like"/>
    <property type="match status" value="1"/>
</dbReference>
<sequence>MDRKNASKILHHLDEENLPFGAVTPPIFQTSIFTFKDFDSFSEAISNEVNSYLYTRGNNPTVNILEKKLAALEHGEKAKLLGSGVAAISSSILAFVKSHDHIVCVKDCYSWTKTLLEKYLRRFEIDHTFVEGTDVEEIKAAIRPNTKIIYLESPTTFTFKLQNLREIARLAKEKGIKTIIDNTWSTPIFQNPIDFGIDLVVHSASKYFGGHSDLVAGVVIGSEEDVNLIFETEFLNIGAVPDPFLAWLILRGLRTLQVRMERHYENAMKVASFLENHEKVKRVIYPLLKSHPQYKLAAEQMSGGSGLFSIELKTSDIEKIKIFTNSLRLFKKAVSWGGYESLVFPYAVVHPDSSDPNFSLVRLHIGLESSELLIEDLSQALSKI</sequence>
<comment type="similarity">
    <text evidence="4">Belongs to the trans-sulfuration enzymes family.</text>
</comment>
<dbReference type="InterPro" id="IPR015422">
    <property type="entry name" value="PyrdxlP-dep_Trfase_small"/>
</dbReference>
<comment type="cofactor">
    <cofactor evidence="1 4">
        <name>pyridoxal 5'-phosphate</name>
        <dbReference type="ChEBI" id="CHEBI:597326"/>
    </cofactor>
</comment>
<dbReference type="Gene3D" id="3.40.640.10">
    <property type="entry name" value="Type I PLP-dependent aspartate aminotransferase-like (Major domain)"/>
    <property type="match status" value="1"/>
</dbReference>
<dbReference type="GO" id="GO:0005737">
    <property type="term" value="C:cytoplasm"/>
    <property type="evidence" value="ECO:0007669"/>
    <property type="project" value="TreeGrafter"/>
</dbReference>
<evidence type="ECO:0000256" key="2">
    <source>
        <dbReference type="ARBA" id="ARBA00022898"/>
    </source>
</evidence>
<proteinExistence type="inferred from homology"/>
<dbReference type="OrthoDB" id="9780685at2"/>
<evidence type="ECO:0000256" key="4">
    <source>
        <dbReference type="RuleBase" id="RU362118"/>
    </source>
</evidence>
<keyword evidence="5" id="KW-0456">Lyase</keyword>
<dbReference type="InterPro" id="IPR000277">
    <property type="entry name" value="Cys/Met-Metab_PyrdxlP-dep_enz"/>
</dbReference>
<dbReference type="Pfam" id="PF01053">
    <property type="entry name" value="Cys_Met_Meta_PP"/>
    <property type="match status" value="1"/>
</dbReference>
<dbReference type="STRING" id="1453497.AT15_02045"/>
<dbReference type="GO" id="GO:0019346">
    <property type="term" value="P:transsulfuration"/>
    <property type="evidence" value="ECO:0007669"/>
    <property type="project" value="InterPro"/>
</dbReference>
<dbReference type="InterPro" id="IPR015424">
    <property type="entry name" value="PyrdxlP-dep_Trfase"/>
</dbReference>
<organism evidence="5 6">
    <name type="scientific">Kosmotoga arenicorallina S304</name>
    <dbReference type="NCBI Taxonomy" id="1453497"/>
    <lineage>
        <taxon>Bacteria</taxon>
        <taxon>Thermotogati</taxon>
        <taxon>Thermotogota</taxon>
        <taxon>Thermotogae</taxon>
        <taxon>Kosmotogales</taxon>
        <taxon>Kosmotogaceae</taxon>
        <taxon>Kosmotoga</taxon>
    </lineage>
</organism>
<dbReference type="SUPFAM" id="SSF53383">
    <property type="entry name" value="PLP-dependent transferases"/>
    <property type="match status" value="1"/>
</dbReference>
<dbReference type="NCBIfam" id="NF041088">
    <property type="entry name" value="ala_glut_racmase_Arch"/>
    <property type="match status" value="1"/>
</dbReference>
<gene>
    <name evidence="5" type="ORF">AT15_02045</name>
</gene>
<keyword evidence="2 3" id="KW-0663">Pyridoxal phosphate</keyword>
<dbReference type="AlphaFoldDB" id="A0A176JZG7"/>
<evidence type="ECO:0000313" key="5">
    <source>
        <dbReference type="EMBL" id="OAA29478.1"/>
    </source>
</evidence>
<dbReference type="InterPro" id="IPR053676">
    <property type="entry name" value="Trans-sulfuration_enzyme-like"/>
</dbReference>
<feature type="modified residue" description="N6-(pyridoxal phosphate)lysine" evidence="3">
    <location>
        <position position="206"/>
    </location>
</feature>
<keyword evidence="6" id="KW-1185">Reference proteome</keyword>
<dbReference type="InterPro" id="IPR015421">
    <property type="entry name" value="PyrdxlP-dep_Trfase_major"/>
</dbReference>
<dbReference type="Proteomes" id="UP000077339">
    <property type="component" value="Unassembled WGS sequence"/>
</dbReference>
<name>A0A176JZG7_9BACT</name>
<evidence type="ECO:0000313" key="6">
    <source>
        <dbReference type="Proteomes" id="UP000077339"/>
    </source>
</evidence>
<reference evidence="5 6" key="1">
    <citation type="submission" date="2014-02" db="EMBL/GenBank/DDBJ databases">
        <title>Kosmotoga genome sequencing.</title>
        <authorList>
            <person name="Pollo S.M."/>
            <person name="Charchuk R."/>
            <person name="Nesbo C.L."/>
        </authorList>
    </citation>
    <scope>NUCLEOTIDE SEQUENCE [LARGE SCALE GENOMIC DNA]</scope>
    <source>
        <strain evidence="5 6">S304</strain>
    </source>
</reference>
<dbReference type="EMBL" id="JFHK01000018">
    <property type="protein sequence ID" value="OAA29478.1"/>
    <property type="molecule type" value="Genomic_DNA"/>
</dbReference>